<evidence type="ECO:0000313" key="3">
    <source>
        <dbReference type="Proteomes" id="UP001357485"/>
    </source>
</evidence>
<protein>
    <submittedName>
        <fullName evidence="2">Uncharacterized protein</fullName>
    </submittedName>
</protein>
<name>A0ABR0LN32_9PEZI</name>
<sequence length="299" mass="28183">TSNTGSSNAPVVNPPGASGDSSADVAGVLASLLAGPHISDTAPAQTINTVSRNTSPAAPDKTANAQPARPASNITPNAAAAPLTIADATYSAAAAPAGSGSHYIVQGQTLVPGSSIALGSGPSPTIIALQTSNDVTQLVAGSSTFVLPTAAAAAASALFSTPIIVGSATVTANAQGAYVVQGQTLAPGHAITLGSGGGGTATVIALTTNAAGHSVLVVGGTSSTLLPPASTGLGGYILSGLGATGSASATAAATAPATRSPVQPYTGGAEACRPPMRWGMAAVVAGMEGLVLGMGGGLV</sequence>
<evidence type="ECO:0000256" key="1">
    <source>
        <dbReference type="SAM" id="MobiDB-lite"/>
    </source>
</evidence>
<accession>A0ABR0LN32</accession>
<comment type="caution">
    <text evidence="2">The sequence shown here is derived from an EMBL/GenBank/DDBJ whole genome shotgun (WGS) entry which is preliminary data.</text>
</comment>
<feature type="compositionally biased region" description="Polar residues" evidence="1">
    <location>
        <begin position="43"/>
        <end position="56"/>
    </location>
</feature>
<dbReference type="Proteomes" id="UP001357485">
    <property type="component" value="Unassembled WGS sequence"/>
</dbReference>
<feature type="region of interest" description="Disordered" evidence="1">
    <location>
        <begin position="43"/>
        <end position="75"/>
    </location>
</feature>
<feature type="compositionally biased region" description="Polar residues" evidence="1">
    <location>
        <begin position="1"/>
        <end position="10"/>
    </location>
</feature>
<feature type="non-terminal residue" evidence="2">
    <location>
        <position position="1"/>
    </location>
</feature>
<proteinExistence type="predicted"/>
<gene>
    <name evidence="2" type="ORF">LTR16_004452</name>
</gene>
<organism evidence="2 3">
    <name type="scientific">Cryomyces antarcticus</name>
    <dbReference type="NCBI Taxonomy" id="329879"/>
    <lineage>
        <taxon>Eukaryota</taxon>
        <taxon>Fungi</taxon>
        <taxon>Dikarya</taxon>
        <taxon>Ascomycota</taxon>
        <taxon>Pezizomycotina</taxon>
        <taxon>Dothideomycetes</taxon>
        <taxon>Dothideomycetes incertae sedis</taxon>
        <taxon>Cryomyces</taxon>
    </lineage>
</organism>
<feature type="region of interest" description="Disordered" evidence="1">
    <location>
        <begin position="1"/>
        <end position="23"/>
    </location>
</feature>
<reference evidence="2 3" key="1">
    <citation type="submission" date="2023-08" db="EMBL/GenBank/DDBJ databases">
        <title>Black Yeasts Isolated from many extreme environments.</title>
        <authorList>
            <person name="Coleine C."/>
            <person name="Stajich J.E."/>
            <person name="Selbmann L."/>
        </authorList>
    </citation>
    <scope>NUCLEOTIDE SEQUENCE [LARGE SCALE GENOMIC DNA]</scope>
    <source>
        <strain evidence="2 3">CCFEE 536</strain>
    </source>
</reference>
<evidence type="ECO:0000313" key="2">
    <source>
        <dbReference type="EMBL" id="KAK5200908.1"/>
    </source>
</evidence>
<dbReference type="EMBL" id="JAVRRA010017005">
    <property type="protein sequence ID" value="KAK5200908.1"/>
    <property type="molecule type" value="Genomic_DNA"/>
</dbReference>
<keyword evidence="3" id="KW-1185">Reference proteome</keyword>